<keyword evidence="3" id="KW-1133">Transmembrane helix</keyword>
<name>A0A8K0E3R6_9ROSA</name>
<keyword evidence="3" id="KW-0812">Transmembrane</keyword>
<comment type="subcellular location">
    <subcellularLocation>
        <location evidence="1">Membrane</location>
    </subcellularLocation>
</comment>
<evidence type="ECO:0000256" key="3">
    <source>
        <dbReference type="SAM" id="Phobius"/>
    </source>
</evidence>
<accession>A0A8K0E3R6</accession>
<dbReference type="GO" id="GO:0098542">
    <property type="term" value="P:defense response to other organism"/>
    <property type="evidence" value="ECO:0007669"/>
    <property type="project" value="InterPro"/>
</dbReference>
<evidence type="ECO:0000313" key="4">
    <source>
        <dbReference type="EMBL" id="KAF3439458.1"/>
    </source>
</evidence>
<dbReference type="OrthoDB" id="1708017at2759"/>
<evidence type="ECO:0000313" key="5">
    <source>
        <dbReference type="Proteomes" id="UP000796880"/>
    </source>
</evidence>
<dbReference type="AlphaFoldDB" id="A0A8K0E3R6"/>
<comment type="caution">
    <text evidence="4">The sequence shown here is derived from an EMBL/GenBank/DDBJ whole genome shotgun (WGS) entry which is preliminary data.</text>
</comment>
<dbReference type="EMBL" id="VOIH02000008">
    <property type="protein sequence ID" value="KAF3439458.1"/>
    <property type="molecule type" value="Genomic_DNA"/>
</dbReference>
<keyword evidence="5" id="KW-1185">Reference proteome</keyword>
<reference evidence="4" key="1">
    <citation type="submission" date="2020-03" db="EMBL/GenBank/DDBJ databases">
        <title>A high-quality chromosome-level genome assembly of a woody plant with both climbing and erect habits, Rhamnella rubrinervis.</title>
        <authorList>
            <person name="Lu Z."/>
            <person name="Yang Y."/>
            <person name="Zhu X."/>
            <person name="Sun Y."/>
        </authorList>
    </citation>
    <scope>NUCLEOTIDE SEQUENCE</scope>
    <source>
        <strain evidence="4">BYM</strain>
        <tissue evidence="4">Leaf</tissue>
    </source>
</reference>
<feature type="transmembrane region" description="Helical" evidence="3">
    <location>
        <begin position="50"/>
        <end position="72"/>
    </location>
</feature>
<dbReference type="PANTHER" id="PTHR31234">
    <property type="entry name" value="LATE EMBRYOGENESIS ABUNDANT (LEA) HYDROXYPROLINE-RICH GLYCOPROTEIN FAMILY"/>
    <property type="match status" value="1"/>
</dbReference>
<organism evidence="4 5">
    <name type="scientific">Rhamnella rubrinervis</name>
    <dbReference type="NCBI Taxonomy" id="2594499"/>
    <lineage>
        <taxon>Eukaryota</taxon>
        <taxon>Viridiplantae</taxon>
        <taxon>Streptophyta</taxon>
        <taxon>Embryophyta</taxon>
        <taxon>Tracheophyta</taxon>
        <taxon>Spermatophyta</taxon>
        <taxon>Magnoliopsida</taxon>
        <taxon>eudicotyledons</taxon>
        <taxon>Gunneridae</taxon>
        <taxon>Pentapetalae</taxon>
        <taxon>rosids</taxon>
        <taxon>fabids</taxon>
        <taxon>Rosales</taxon>
        <taxon>Rhamnaceae</taxon>
        <taxon>rhamnoid group</taxon>
        <taxon>Rhamneae</taxon>
        <taxon>Rhamnella</taxon>
    </lineage>
</organism>
<proteinExistence type="predicted"/>
<evidence type="ECO:0008006" key="6">
    <source>
        <dbReference type="Google" id="ProtNLM"/>
    </source>
</evidence>
<dbReference type="InterPro" id="IPR044839">
    <property type="entry name" value="NDR1-like"/>
</dbReference>
<dbReference type="Proteomes" id="UP000796880">
    <property type="component" value="Unassembled WGS sequence"/>
</dbReference>
<evidence type="ECO:0000256" key="2">
    <source>
        <dbReference type="ARBA" id="ARBA00023136"/>
    </source>
</evidence>
<gene>
    <name evidence="4" type="ORF">FNV43_RR17736</name>
</gene>
<dbReference type="PANTHER" id="PTHR31234:SF55">
    <property type="entry name" value="LATE EMBRYOGENESIS ABUNDANT (LEA) HYDROXYPROLINE-RICH GLYCOPROTEIN FAMILY"/>
    <property type="match status" value="1"/>
</dbReference>
<dbReference type="GO" id="GO:0005886">
    <property type="term" value="C:plasma membrane"/>
    <property type="evidence" value="ECO:0007669"/>
    <property type="project" value="TreeGrafter"/>
</dbReference>
<protein>
    <recommendedName>
        <fullName evidence="6">Late embryogenesis abundant protein LEA-2 subgroup domain-containing protein</fullName>
    </recommendedName>
</protein>
<keyword evidence="2 3" id="KW-0472">Membrane</keyword>
<evidence type="ECO:0000256" key="1">
    <source>
        <dbReference type="ARBA" id="ARBA00004370"/>
    </source>
</evidence>
<sequence length="236" mass="26304">MTPVGVDGHPPYSNAFSYPPQTFYTTTTASGFRPSQPTNSQTPHLAIRRLILLVVVLLVLVCASIAIAWLSLNPRLPLITLNSFTISNFTLFKSQLVSNSDIELTVRNPNKKVTLRLESFNVVVWYREKVPLSRTWMEDLHLEKKTETVSKAKLGFEGRDEISGCKKVLGDSGWNLRNGSVILNVEMSISAKFRAGDWLTMRKSISVSCNKVELVPAYNGTGKLHEHRQCLVGVSV</sequence>